<keyword evidence="2" id="KW-1185">Reference proteome</keyword>
<dbReference type="AlphaFoldDB" id="A0A2S1L8I9"/>
<protein>
    <recommendedName>
        <fullName evidence="3">Outer membrane protein beta-barrel domain-containing protein</fullName>
    </recommendedName>
</protein>
<dbReference type="Proteomes" id="UP000244527">
    <property type="component" value="Chromosome"/>
</dbReference>
<proteinExistence type="predicted"/>
<name>A0A2S1L8I9_9FLAO</name>
<gene>
    <name evidence="1" type="ORF">FFWV33_00225</name>
</gene>
<evidence type="ECO:0008006" key="3">
    <source>
        <dbReference type="Google" id="ProtNLM"/>
    </source>
</evidence>
<evidence type="ECO:0000313" key="2">
    <source>
        <dbReference type="Proteomes" id="UP000244527"/>
    </source>
</evidence>
<accession>A0A2S1L8I9</accession>
<dbReference type="Pfam" id="PF12099">
    <property type="entry name" value="DUF3575"/>
    <property type="match status" value="1"/>
</dbReference>
<evidence type="ECO:0000313" key="1">
    <source>
        <dbReference type="EMBL" id="AWG20055.1"/>
    </source>
</evidence>
<dbReference type="InterPro" id="IPR021958">
    <property type="entry name" value="DUF3575"/>
</dbReference>
<dbReference type="RefSeq" id="WP_159085945.1">
    <property type="nucleotide sequence ID" value="NZ_CP020918.1"/>
</dbReference>
<dbReference type="KEGG" id="ffa:FFWV33_00225"/>
<dbReference type="EMBL" id="CP020918">
    <property type="protein sequence ID" value="AWG20055.1"/>
    <property type="molecule type" value="Genomic_DNA"/>
</dbReference>
<organism evidence="1 2">
    <name type="scientific">Flavobacterium faecale</name>
    <dbReference type="NCBI Taxonomy" id="1355330"/>
    <lineage>
        <taxon>Bacteria</taxon>
        <taxon>Pseudomonadati</taxon>
        <taxon>Bacteroidota</taxon>
        <taxon>Flavobacteriia</taxon>
        <taxon>Flavobacteriales</taxon>
        <taxon>Flavobacteriaceae</taxon>
        <taxon>Flavobacterium</taxon>
    </lineage>
</organism>
<sequence length="177" mass="19358">MKKLVIYTIVFLFAKLGIAQTVKVSERLFKVNILSPGLGYEWGVGSNSTFNVDMNLSLGGVNDNNGQLKVLAVPFVRGQYRFYYNLDKRLDKGKSITGNSGGFVAPSISYYGKPINDDFHISTLDGFTAGAVWGFQKTYKSGVNLGANAGLGYNISKNQNNSIVPILNFTVAWVILK</sequence>
<reference evidence="1 2" key="1">
    <citation type="submission" date="2017-04" db="EMBL/GenBank/DDBJ databases">
        <title>Compelte genome sequence of WV33.</title>
        <authorList>
            <person name="Lee P.C."/>
        </authorList>
    </citation>
    <scope>NUCLEOTIDE SEQUENCE [LARGE SCALE GENOMIC DNA]</scope>
    <source>
        <strain evidence="1 2">WV33</strain>
    </source>
</reference>
<dbReference type="OrthoDB" id="883248at2"/>